<evidence type="ECO:0000256" key="3">
    <source>
        <dbReference type="SAM" id="SignalP"/>
    </source>
</evidence>
<protein>
    <submittedName>
        <fullName evidence="4">39242_t:CDS:1</fullName>
    </submittedName>
</protein>
<name>A0ABM8W7A3_GIGMA</name>
<organism evidence="4 5">
    <name type="scientific">Gigaspora margarita</name>
    <dbReference type="NCBI Taxonomy" id="4874"/>
    <lineage>
        <taxon>Eukaryota</taxon>
        <taxon>Fungi</taxon>
        <taxon>Fungi incertae sedis</taxon>
        <taxon>Mucoromycota</taxon>
        <taxon>Glomeromycotina</taxon>
        <taxon>Glomeromycetes</taxon>
        <taxon>Diversisporales</taxon>
        <taxon>Gigasporaceae</taxon>
        <taxon>Gigaspora</taxon>
    </lineage>
</organism>
<feature type="transmembrane region" description="Helical" evidence="2">
    <location>
        <begin position="710"/>
        <end position="730"/>
    </location>
</feature>
<evidence type="ECO:0000256" key="1">
    <source>
        <dbReference type="SAM" id="MobiDB-lite"/>
    </source>
</evidence>
<feature type="compositionally biased region" description="Low complexity" evidence="1">
    <location>
        <begin position="783"/>
        <end position="802"/>
    </location>
</feature>
<gene>
    <name evidence="4" type="ORF">GMARGA_LOCUS4230</name>
</gene>
<evidence type="ECO:0000313" key="5">
    <source>
        <dbReference type="Proteomes" id="UP000789901"/>
    </source>
</evidence>
<keyword evidence="2" id="KW-1133">Transmembrane helix</keyword>
<feature type="chain" id="PRO_5046136511" evidence="3">
    <location>
        <begin position="24"/>
        <end position="849"/>
    </location>
</feature>
<comment type="caution">
    <text evidence="4">The sequence shown here is derived from an EMBL/GenBank/DDBJ whole genome shotgun (WGS) entry which is preliminary data.</text>
</comment>
<keyword evidence="3" id="KW-0732">Signal</keyword>
<feature type="region of interest" description="Disordered" evidence="1">
    <location>
        <begin position="783"/>
        <end position="807"/>
    </location>
</feature>
<keyword evidence="2" id="KW-0812">Transmembrane</keyword>
<sequence length="849" mass="94852">MIVTLFLWVTLLIISLEVRQTVSNISNFTYVEKVKYGENVLPHVWNSIVYDDGTIVLRIVHEDLGSNKLLSNATISNTTICFQNSLSLRILYPNGTVIEQDVDLGIQSLNYCISKLDVNSDLSDPIKLYALNTNYVLVTYYNATNVLDNSTYSFWGMIVDWNGNKYRPINFGATIFSMRNKNIICRNINPDKGFLRLSTSSNAINWGQYIMATNGDIIQLNATGTIDISGSYRSTLFEAISTVNEDYAIIFGSTFNSTSNLTYNNSSDNLSSHGTLRIYPLEYGKNSTGISLLLWQTSLQNLTFSYLQCAVSNTGVGHMCTMTITQSVQSESNSDIITDNIFYVKVTFLSSGSALGFTTLNQNLPQGVPENVEQWIIKPLPCGGYMLSAYTSNATVVLFYGYIFNETSQYSIPWELSSPVHLNIAGVTTILPNNSMILALNETVDTWRLLIVDLPNLLNVSYVYSNPAIDSTYPSINKSMLDASSLLYLSVTFRNSVELSSGKISIYQFDPVTGGQSLRQSTPASLCTIINNDMTVKVDVLPSTFSVPGASYYVMFDNNFVMNYAYKEPIIGLRDRIWTFSTAPKEDIFSGLLRLTVNGTIYFDSLDNNLRKQFFANLTAELSQMIPIDQSRLSTNGKSQVDPSNKAEKLLSLDIKSTEDPKQPSVIRVINILDNLIKNKYYTPIITGQTTKYLDSNYGFQQSPDLWQKYMMRFILIFVAICVPIVLFIIARCRNKKGHNIVIIHLGLIIFDVVITSLFVGNNGKDVIWLYIPSSSNSNNLNYSNNSNNSNNTNSSQKISSSLGANYSRDSESRYSSYNGGINFVNNDDTRYPNDETYDDDIIEVVGGS</sequence>
<reference evidence="4 5" key="1">
    <citation type="submission" date="2021-06" db="EMBL/GenBank/DDBJ databases">
        <authorList>
            <person name="Kallberg Y."/>
            <person name="Tangrot J."/>
            <person name="Rosling A."/>
        </authorList>
    </citation>
    <scope>NUCLEOTIDE SEQUENCE [LARGE SCALE GENOMIC DNA]</scope>
    <source>
        <strain evidence="4 5">120-4 pot B 10/14</strain>
    </source>
</reference>
<keyword evidence="5" id="KW-1185">Reference proteome</keyword>
<evidence type="ECO:0000256" key="2">
    <source>
        <dbReference type="SAM" id="Phobius"/>
    </source>
</evidence>
<accession>A0ABM8W7A3</accession>
<dbReference type="EMBL" id="CAJVQB010001637">
    <property type="protein sequence ID" value="CAG8544117.1"/>
    <property type="molecule type" value="Genomic_DNA"/>
</dbReference>
<keyword evidence="2" id="KW-0472">Membrane</keyword>
<feature type="transmembrane region" description="Helical" evidence="2">
    <location>
        <begin position="742"/>
        <end position="761"/>
    </location>
</feature>
<dbReference type="Proteomes" id="UP000789901">
    <property type="component" value="Unassembled WGS sequence"/>
</dbReference>
<evidence type="ECO:0000313" key="4">
    <source>
        <dbReference type="EMBL" id="CAG8544117.1"/>
    </source>
</evidence>
<feature type="signal peptide" evidence="3">
    <location>
        <begin position="1"/>
        <end position="23"/>
    </location>
</feature>
<proteinExistence type="predicted"/>